<dbReference type="PANTHER" id="PTHR13833:SF57">
    <property type="entry name" value="NHL REPEAT PROTEIN"/>
    <property type="match status" value="1"/>
</dbReference>
<feature type="compositionally biased region" description="Polar residues" evidence="1">
    <location>
        <begin position="1"/>
        <end position="24"/>
    </location>
</feature>
<dbReference type="AlphaFoldDB" id="A0AAD3RZK3"/>
<accession>A0AAD3RZK3</accession>
<feature type="compositionally biased region" description="Basic residues" evidence="1">
    <location>
        <begin position="78"/>
        <end position="88"/>
    </location>
</feature>
<evidence type="ECO:0000256" key="1">
    <source>
        <dbReference type="SAM" id="MobiDB-lite"/>
    </source>
</evidence>
<dbReference type="Proteomes" id="UP001279734">
    <property type="component" value="Unassembled WGS sequence"/>
</dbReference>
<proteinExistence type="predicted"/>
<evidence type="ECO:0000313" key="3">
    <source>
        <dbReference type="Proteomes" id="UP001279734"/>
    </source>
</evidence>
<evidence type="ECO:0000313" key="2">
    <source>
        <dbReference type="EMBL" id="GMH01626.1"/>
    </source>
</evidence>
<gene>
    <name evidence="2" type="ORF">Nepgr_003465</name>
</gene>
<keyword evidence="3" id="KW-1185">Reference proteome</keyword>
<sequence>MPPDQNPGQYQLQQTHSNAWQLQDSFDIPKEEEPPSIETRTPKTYAFMLRDVEKMQQHQLRQTRAFYSGWDGKPQKQQQKHQHHHLHRQQSSAPQTFYEQSFEKTDEIVFGAIQEEGHRVAVIRPTNYAADPSQWGHHDVRFRMGYSWGH</sequence>
<protein>
    <submittedName>
        <fullName evidence="2">Uncharacterized protein</fullName>
    </submittedName>
</protein>
<organism evidence="2 3">
    <name type="scientific">Nepenthes gracilis</name>
    <name type="common">Slender pitcher plant</name>
    <dbReference type="NCBI Taxonomy" id="150966"/>
    <lineage>
        <taxon>Eukaryota</taxon>
        <taxon>Viridiplantae</taxon>
        <taxon>Streptophyta</taxon>
        <taxon>Embryophyta</taxon>
        <taxon>Tracheophyta</taxon>
        <taxon>Spermatophyta</taxon>
        <taxon>Magnoliopsida</taxon>
        <taxon>eudicotyledons</taxon>
        <taxon>Gunneridae</taxon>
        <taxon>Pentapetalae</taxon>
        <taxon>Caryophyllales</taxon>
        <taxon>Nepenthaceae</taxon>
        <taxon>Nepenthes</taxon>
    </lineage>
</organism>
<dbReference type="EMBL" id="BSYO01000003">
    <property type="protein sequence ID" value="GMH01626.1"/>
    <property type="molecule type" value="Genomic_DNA"/>
</dbReference>
<name>A0AAD3RZK3_NEPGR</name>
<dbReference type="PANTHER" id="PTHR13833">
    <property type="match status" value="1"/>
</dbReference>
<comment type="caution">
    <text evidence="2">The sequence shown here is derived from an EMBL/GenBank/DDBJ whole genome shotgun (WGS) entry which is preliminary data.</text>
</comment>
<reference evidence="2" key="1">
    <citation type="submission" date="2023-05" db="EMBL/GenBank/DDBJ databases">
        <title>Nepenthes gracilis genome sequencing.</title>
        <authorList>
            <person name="Fukushima K."/>
        </authorList>
    </citation>
    <scope>NUCLEOTIDE SEQUENCE</scope>
    <source>
        <strain evidence="2">SING2019-196</strain>
    </source>
</reference>
<feature type="region of interest" description="Disordered" evidence="1">
    <location>
        <begin position="1"/>
        <end position="42"/>
    </location>
</feature>
<feature type="region of interest" description="Disordered" evidence="1">
    <location>
        <begin position="70"/>
        <end position="98"/>
    </location>
</feature>